<feature type="domain" description="DUF7789" evidence="2">
    <location>
        <begin position="116"/>
        <end position="249"/>
    </location>
</feature>
<protein>
    <recommendedName>
        <fullName evidence="2">DUF7789 domain-containing protein</fullName>
    </recommendedName>
</protein>
<evidence type="ECO:0000313" key="3">
    <source>
        <dbReference type="EMBL" id="RMX41392.1"/>
    </source>
</evidence>
<name>A0A3M6TIZ4_POCDA</name>
<dbReference type="Proteomes" id="UP000275408">
    <property type="component" value="Unassembled WGS sequence"/>
</dbReference>
<feature type="transmembrane region" description="Helical" evidence="1">
    <location>
        <begin position="189"/>
        <end position="207"/>
    </location>
</feature>
<dbReference type="Pfam" id="PF25044">
    <property type="entry name" value="DUF7789"/>
    <property type="match status" value="1"/>
</dbReference>
<comment type="caution">
    <text evidence="3">The sequence shown here is derived from an EMBL/GenBank/DDBJ whole genome shotgun (WGS) entry which is preliminary data.</text>
</comment>
<dbReference type="STRING" id="46731.A0A3M6TIZ4"/>
<dbReference type="PANTHER" id="PTHR39299">
    <property type="entry name" value="TRANSMEMBRANE PROTEIN"/>
    <property type="match status" value="1"/>
</dbReference>
<evidence type="ECO:0000259" key="2">
    <source>
        <dbReference type="Pfam" id="PF25044"/>
    </source>
</evidence>
<evidence type="ECO:0000313" key="4">
    <source>
        <dbReference type="Proteomes" id="UP000275408"/>
    </source>
</evidence>
<dbReference type="OrthoDB" id="2448307at2759"/>
<evidence type="ECO:0000256" key="1">
    <source>
        <dbReference type="SAM" id="Phobius"/>
    </source>
</evidence>
<dbReference type="InterPro" id="IPR056691">
    <property type="entry name" value="DUF7789"/>
</dbReference>
<keyword evidence="1" id="KW-1133">Transmembrane helix</keyword>
<keyword evidence="1" id="KW-0812">Transmembrane</keyword>
<feature type="transmembrane region" description="Helical" evidence="1">
    <location>
        <begin position="163"/>
        <end position="182"/>
    </location>
</feature>
<feature type="transmembrane region" description="Helical" evidence="1">
    <location>
        <begin position="83"/>
        <end position="105"/>
    </location>
</feature>
<gene>
    <name evidence="3" type="ORF">pdam_00016838</name>
</gene>
<keyword evidence="4" id="KW-1185">Reference proteome</keyword>
<proteinExistence type="predicted"/>
<feature type="transmembrane region" description="Helical" evidence="1">
    <location>
        <begin position="47"/>
        <end position="68"/>
    </location>
</feature>
<reference evidence="3 4" key="1">
    <citation type="journal article" date="2018" name="Sci. Rep.">
        <title>Comparative analysis of the Pocillopora damicornis genome highlights role of immune system in coral evolution.</title>
        <authorList>
            <person name="Cunning R."/>
            <person name="Bay R.A."/>
            <person name="Gillette P."/>
            <person name="Baker A.C."/>
            <person name="Traylor-Knowles N."/>
        </authorList>
    </citation>
    <scope>NUCLEOTIDE SEQUENCE [LARGE SCALE GENOMIC DNA]</scope>
    <source>
        <strain evidence="3">RSMAS</strain>
        <tissue evidence="3">Whole animal</tissue>
    </source>
</reference>
<organism evidence="3 4">
    <name type="scientific">Pocillopora damicornis</name>
    <name type="common">Cauliflower coral</name>
    <name type="synonym">Millepora damicornis</name>
    <dbReference type="NCBI Taxonomy" id="46731"/>
    <lineage>
        <taxon>Eukaryota</taxon>
        <taxon>Metazoa</taxon>
        <taxon>Cnidaria</taxon>
        <taxon>Anthozoa</taxon>
        <taxon>Hexacorallia</taxon>
        <taxon>Scleractinia</taxon>
        <taxon>Astrocoeniina</taxon>
        <taxon>Pocilloporidae</taxon>
        <taxon>Pocillopora</taxon>
    </lineage>
</organism>
<dbReference type="PANTHER" id="PTHR39299:SF1">
    <property type="entry name" value="TRANSMEMBRANE PROTEIN"/>
    <property type="match status" value="1"/>
</dbReference>
<sequence length="296" mass="33184">MAASSRDIIVKEEEEQDDTLDYSEDSLRQKTTVTAIGKVKTFAGLEVVEWIFLTISVINVLVAIGLTIDRLVELEKNKPDYTFAIILFINIILGPPNIYFGFRVARDFGFLAFKVVGASESLHRMYRYAGMFSCLLKFDLQLAVSLAIFVIYNVKDLVVGDKITVGVGIPLQLAWSILGWFAMRKERMILVQFFIPLSFVEPCYLIYKIYKVANKWDDVTACGKDVLVYSFLGAASLAFIVRVLVLVALNFVVNNFGKGLKEIVFNLSVTGDESPMFPRKRKTAKCCGIVFCGPFG</sequence>
<accession>A0A3M6TIZ4</accession>
<dbReference type="AlphaFoldDB" id="A0A3M6TIZ4"/>
<feature type="transmembrane region" description="Helical" evidence="1">
    <location>
        <begin position="227"/>
        <end position="253"/>
    </location>
</feature>
<keyword evidence="1" id="KW-0472">Membrane</keyword>
<dbReference type="EMBL" id="RCHS01003500">
    <property type="protein sequence ID" value="RMX41392.1"/>
    <property type="molecule type" value="Genomic_DNA"/>
</dbReference>
<feature type="transmembrane region" description="Helical" evidence="1">
    <location>
        <begin position="126"/>
        <end position="151"/>
    </location>
</feature>